<dbReference type="EMBL" id="JMCB01000031">
    <property type="protein sequence ID" value="KFE60113.1"/>
    <property type="molecule type" value="Genomic_DNA"/>
</dbReference>
<accession>A0A085VXF0</accession>
<dbReference type="AlphaFoldDB" id="A0A085VXF0"/>
<comment type="caution">
    <text evidence="1">The sequence shown here is derived from an EMBL/GenBank/DDBJ whole genome shotgun (WGS) entry which is preliminary data.</text>
</comment>
<proteinExistence type="predicted"/>
<keyword evidence="2" id="KW-1185">Reference proteome</keyword>
<name>A0A085VXF0_9BACT</name>
<dbReference type="Proteomes" id="UP000028725">
    <property type="component" value="Unassembled WGS sequence"/>
</dbReference>
<protein>
    <submittedName>
        <fullName evidence="1">Uncharacterized protein</fullName>
    </submittedName>
</protein>
<evidence type="ECO:0000313" key="2">
    <source>
        <dbReference type="Proteomes" id="UP000028725"/>
    </source>
</evidence>
<sequence>MGRRGMTSKGVKKWKTFERETARELRKLAPGAKRCLQFQRQHGAPDVEAGVLWAECKSGGHRPVERLYRETAEASKARKDSMPAVVTKAGTRGSKLVTLSLKDFIRVAKANPLLQAKLWGWTEPRTRRAWRKKRGTP</sequence>
<organism evidence="1 2">
    <name type="scientific">Hyalangium minutum</name>
    <dbReference type="NCBI Taxonomy" id="394096"/>
    <lineage>
        <taxon>Bacteria</taxon>
        <taxon>Pseudomonadati</taxon>
        <taxon>Myxococcota</taxon>
        <taxon>Myxococcia</taxon>
        <taxon>Myxococcales</taxon>
        <taxon>Cystobacterineae</taxon>
        <taxon>Archangiaceae</taxon>
        <taxon>Hyalangium</taxon>
    </lineage>
</organism>
<gene>
    <name evidence="1" type="ORF">DB31_5984</name>
</gene>
<evidence type="ECO:0000313" key="1">
    <source>
        <dbReference type="EMBL" id="KFE60113.1"/>
    </source>
</evidence>
<dbReference type="STRING" id="394096.DB31_5984"/>
<reference evidence="1 2" key="1">
    <citation type="submission" date="2014-04" db="EMBL/GenBank/DDBJ databases">
        <title>Genome assembly of Hyalangium minutum DSM 14724.</title>
        <authorList>
            <person name="Sharma G."/>
            <person name="Subramanian S."/>
        </authorList>
    </citation>
    <scope>NUCLEOTIDE SEQUENCE [LARGE SCALE GENOMIC DNA]</scope>
    <source>
        <strain evidence="1 2">DSM 14724</strain>
    </source>
</reference>